<feature type="signal peptide" evidence="1">
    <location>
        <begin position="1"/>
        <end position="27"/>
    </location>
</feature>
<dbReference type="EMBL" id="JANJYJ010000001">
    <property type="protein sequence ID" value="KAK3229636.1"/>
    <property type="molecule type" value="Genomic_DNA"/>
</dbReference>
<gene>
    <name evidence="2" type="ORF">Dsin_001517</name>
</gene>
<feature type="chain" id="PRO_5042136405" description="Transmembrane protein" evidence="1">
    <location>
        <begin position="28"/>
        <end position="64"/>
    </location>
</feature>
<evidence type="ECO:0000313" key="3">
    <source>
        <dbReference type="Proteomes" id="UP001281410"/>
    </source>
</evidence>
<evidence type="ECO:0000256" key="1">
    <source>
        <dbReference type="SAM" id="SignalP"/>
    </source>
</evidence>
<dbReference type="Proteomes" id="UP001281410">
    <property type="component" value="Unassembled WGS sequence"/>
</dbReference>
<keyword evidence="1" id="KW-0732">Signal</keyword>
<reference evidence="2" key="1">
    <citation type="journal article" date="2023" name="Plant J.">
        <title>Genome sequences and population genomics provide insights into the demographic history, inbreeding, and mutation load of two 'living fossil' tree species of Dipteronia.</title>
        <authorList>
            <person name="Feng Y."/>
            <person name="Comes H.P."/>
            <person name="Chen J."/>
            <person name="Zhu S."/>
            <person name="Lu R."/>
            <person name="Zhang X."/>
            <person name="Li P."/>
            <person name="Qiu J."/>
            <person name="Olsen K.M."/>
            <person name="Qiu Y."/>
        </authorList>
    </citation>
    <scope>NUCLEOTIDE SEQUENCE</scope>
    <source>
        <strain evidence="2">NBL</strain>
    </source>
</reference>
<organism evidence="2 3">
    <name type="scientific">Dipteronia sinensis</name>
    <dbReference type="NCBI Taxonomy" id="43782"/>
    <lineage>
        <taxon>Eukaryota</taxon>
        <taxon>Viridiplantae</taxon>
        <taxon>Streptophyta</taxon>
        <taxon>Embryophyta</taxon>
        <taxon>Tracheophyta</taxon>
        <taxon>Spermatophyta</taxon>
        <taxon>Magnoliopsida</taxon>
        <taxon>eudicotyledons</taxon>
        <taxon>Gunneridae</taxon>
        <taxon>Pentapetalae</taxon>
        <taxon>rosids</taxon>
        <taxon>malvids</taxon>
        <taxon>Sapindales</taxon>
        <taxon>Sapindaceae</taxon>
        <taxon>Hippocastanoideae</taxon>
        <taxon>Acereae</taxon>
        <taxon>Dipteronia</taxon>
    </lineage>
</organism>
<proteinExistence type="predicted"/>
<comment type="caution">
    <text evidence="2">The sequence shown here is derived from an EMBL/GenBank/DDBJ whole genome shotgun (WGS) entry which is preliminary data.</text>
</comment>
<name>A0AAE0B4I7_9ROSI</name>
<evidence type="ECO:0008006" key="4">
    <source>
        <dbReference type="Google" id="ProtNLM"/>
    </source>
</evidence>
<protein>
    <recommendedName>
        <fullName evidence="4">Transmembrane protein</fullName>
    </recommendedName>
</protein>
<evidence type="ECO:0000313" key="2">
    <source>
        <dbReference type="EMBL" id="KAK3229636.1"/>
    </source>
</evidence>
<accession>A0AAE0B4I7</accession>
<sequence>MAKVVVYTLLTTTFIVFLFLTPTKQHGHNHPGLSHRRLGHQFPKPNNAPKVVGFEELEAWNAYK</sequence>
<keyword evidence="3" id="KW-1185">Reference proteome</keyword>
<dbReference type="AlphaFoldDB" id="A0AAE0B4I7"/>